<feature type="compositionally biased region" description="Polar residues" evidence="1">
    <location>
        <begin position="161"/>
        <end position="172"/>
    </location>
</feature>
<evidence type="ECO:0000313" key="3">
    <source>
        <dbReference type="Proteomes" id="UP000770661"/>
    </source>
</evidence>
<feature type="region of interest" description="Disordered" evidence="1">
    <location>
        <begin position="146"/>
        <end position="172"/>
    </location>
</feature>
<name>A0A8J4XXW9_CHIOP</name>
<proteinExistence type="predicted"/>
<protein>
    <submittedName>
        <fullName evidence="2">Uncharacterized protein</fullName>
    </submittedName>
</protein>
<feature type="region of interest" description="Disordered" evidence="1">
    <location>
        <begin position="209"/>
        <end position="241"/>
    </location>
</feature>
<feature type="region of interest" description="Disordered" evidence="1">
    <location>
        <begin position="74"/>
        <end position="110"/>
    </location>
</feature>
<comment type="caution">
    <text evidence="2">The sequence shown here is derived from an EMBL/GenBank/DDBJ whole genome shotgun (WGS) entry which is preliminary data.</text>
</comment>
<keyword evidence="3" id="KW-1185">Reference proteome</keyword>
<organism evidence="2 3">
    <name type="scientific">Chionoecetes opilio</name>
    <name type="common">Atlantic snow crab</name>
    <name type="synonym">Cancer opilio</name>
    <dbReference type="NCBI Taxonomy" id="41210"/>
    <lineage>
        <taxon>Eukaryota</taxon>
        <taxon>Metazoa</taxon>
        <taxon>Ecdysozoa</taxon>
        <taxon>Arthropoda</taxon>
        <taxon>Crustacea</taxon>
        <taxon>Multicrustacea</taxon>
        <taxon>Malacostraca</taxon>
        <taxon>Eumalacostraca</taxon>
        <taxon>Eucarida</taxon>
        <taxon>Decapoda</taxon>
        <taxon>Pleocyemata</taxon>
        <taxon>Brachyura</taxon>
        <taxon>Eubrachyura</taxon>
        <taxon>Majoidea</taxon>
        <taxon>Majidae</taxon>
        <taxon>Chionoecetes</taxon>
    </lineage>
</organism>
<evidence type="ECO:0000256" key="1">
    <source>
        <dbReference type="SAM" id="MobiDB-lite"/>
    </source>
</evidence>
<dbReference type="Proteomes" id="UP000770661">
    <property type="component" value="Unassembled WGS sequence"/>
</dbReference>
<dbReference type="EMBL" id="JACEEZ010019487">
    <property type="protein sequence ID" value="KAG0715677.1"/>
    <property type="molecule type" value="Genomic_DNA"/>
</dbReference>
<evidence type="ECO:0000313" key="2">
    <source>
        <dbReference type="EMBL" id="KAG0715677.1"/>
    </source>
</evidence>
<reference evidence="2" key="1">
    <citation type="submission" date="2020-07" db="EMBL/GenBank/DDBJ databases">
        <title>The High-quality genome of the commercially important snow crab, Chionoecetes opilio.</title>
        <authorList>
            <person name="Jeong J.-H."/>
            <person name="Ryu S."/>
        </authorList>
    </citation>
    <scope>NUCLEOTIDE SEQUENCE</scope>
    <source>
        <strain evidence="2">MADBK_172401_WGS</strain>
        <tissue evidence="2">Digestive gland</tissue>
    </source>
</reference>
<accession>A0A8J4XXW9</accession>
<gene>
    <name evidence="2" type="ORF">GWK47_011406</name>
</gene>
<sequence>MIRKKTTIVIKIEKLHREYEPLKKGRYRRSEAQTRKKRILRYFSTTSSTWHTGSADHDDQPGGQEFLLAQREPGRRGRMGGVDSVLAPSGKTRQSLRLEKPLFSPPENKKRLPLPICGALESSPSSSSNTSAVVSDEEYGAFGRSESCEAGETGHEEHRLSSTGGHAGSNQAARDRSATYVLTEAALCLGQNVEELKHQPLIHPTPRLETSCGHGLKDQRGVSVRNSAGGPLGWQARDGPDHEKHVDRLPIIISGIGGANCSPSPSWAVARERAWRQRWSRPWRHGDSRIR</sequence>
<dbReference type="AlphaFoldDB" id="A0A8J4XXW9"/>